<keyword evidence="1" id="KW-0812">Transmembrane</keyword>
<gene>
    <name evidence="2" type="ORF">CSUI_007735</name>
</gene>
<dbReference type="Proteomes" id="UP000221165">
    <property type="component" value="Unassembled WGS sequence"/>
</dbReference>
<evidence type="ECO:0000313" key="2">
    <source>
        <dbReference type="EMBL" id="PHJ18444.1"/>
    </source>
</evidence>
<dbReference type="GeneID" id="94431090"/>
<protein>
    <recommendedName>
        <fullName evidence="4">Transmembrane protein</fullName>
    </recommendedName>
</protein>
<name>A0A2C6KPP0_9APIC</name>
<organism evidence="2 3">
    <name type="scientific">Cystoisospora suis</name>
    <dbReference type="NCBI Taxonomy" id="483139"/>
    <lineage>
        <taxon>Eukaryota</taxon>
        <taxon>Sar</taxon>
        <taxon>Alveolata</taxon>
        <taxon>Apicomplexa</taxon>
        <taxon>Conoidasida</taxon>
        <taxon>Coccidia</taxon>
        <taxon>Eucoccidiorida</taxon>
        <taxon>Eimeriorina</taxon>
        <taxon>Sarcocystidae</taxon>
        <taxon>Cystoisospora</taxon>
    </lineage>
</organism>
<feature type="transmembrane region" description="Helical" evidence="1">
    <location>
        <begin position="41"/>
        <end position="64"/>
    </location>
</feature>
<sequence length="80" mass="10132">MQEHRCYEIELQHRWCNVKFPTSTLLNLLFVWRDIFRLQSFVSFNFFLALEVFHRSFLFFFRFVPKRDRPNRMSYQALYR</sequence>
<reference evidence="2 3" key="1">
    <citation type="journal article" date="2017" name="Int. J. Parasitol.">
        <title>The genome of the protozoan parasite Cystoisospora suis and a reverse vaccinology approach to identify vaccine candidates.</title>
        <authorList>
            <person name="Palmieri N."/>
            <person name="Shrestha A."/>
            <person name="Ruttkowski B."/>
            <person name="Beck T."/>
            <person name="Vogl C."/>
            <person name="Tomley F."/>
            <person name="Blake D.P."/>
            <person name="Joachim A."/>
        </authorList>
    </citation>
    <scope>NUCLEOTIDE SEQUENCE [LARGE SCALE GENOMIC DNA]</scope>
    <source>
        <strain evidence="2 3">Wien I</strain>
    </source>
</reference>
<keyword evidence="1" id="KW-1133">Transmembrane helix</keyword>
<evidence type="ECO:0008006" key="4">
    <source>
        <dbReference type="Google" id="ProtNLM"/>
    </source>
</evidence>
<evidence type="ECO:0000256" key="1">
    <source>
        <dbReference type="SAM" id="Phobius"/>
    </source>
</evidence>
<keyword evidence="3" id="KW-1185">Reference proteome</keyword>
<dbReference type="RefSeq" id="XP_067920151.1">
    <property type="nucleotide sequence ID" value="XM_068067879.1"/>
</dbReference>
<accession>A0A2C6KPP0</accession>
<evidence type="ECO:0000313" key="3">
    <source>
        <dbReference type="Proteomes" id="UP000221165"/>
    </source>
</evidence>
<proteinExistence type="predicted"/>
<dbReference type="AlphaFoldDB" id="A0A2C6KPP0"/>
<dbReference type="EMBL" id="MIGC01004143">
    <property type="protein sequence ID" value="PHJ18444.1"/>
    <property type="molecule type" value="Genomic_DNA"/>
</dbReference>
<keyword evidence="1" id="KW-0472">Membrane</keyword>
<dbReference type="VEuPathDB" id="ToxoDB:CSUI_007735"/>
<comment type="caution">
    <text evidence="2">The sequence shown here is derived from an EMBL/GenBank/DDBJ whole genome shotgun (WGS) entry which is preliminary data.</text>
</comment>